<reference evidence="2" key="1">
    <citation type="journal article" date="2020" name="mSystems">
        <title>Genome- and Community-Level Interaction Insights into Carbon Utilization and Element Cycling Functions of Hydrothermarchaeota in Hydrothermal Sediment.</title>
        <authorList>
            <person name="Zhou Z."/>
            <person name="Liu Y."/>
            <person name="Xu W."/>
            <person name="Pan J."/>
            <person name="Luo Z.H."/>
            <person name="Li M."/>
        </authorList>
    </citation>
    <scope>NUCLEOTIDE SEQUENCE [LARGE SCALE GENOMIC DNA]</scope>
    <source>
        <strain evidence="2">SpSt-1084</strain>
    </source>
</reference>
<comment type="similarity">
    <text evidence="1">Belongs to the CTAG/PCC1 family.</text>
</comment>
<sequence length="84" mass="9271">MAPVRLNFSVKTFPKLAAILYKSIKPEIESIKSSRSKASVTLQGDEIVFSIESMDMVAARAAANTVIRLLNTSFQTVEVLQNVR</sequence>
<dbReference type="EMBL" id="DRXS01000025">
    <property type="protein sequence ID" value="HHR40269.1"/>
    <property type="molecule type" value="Genomic_DNA"/>
</dbReference>
<dbReference type="Pfam" id="PF09341">
    <property type="entry name" value="Pcc1"/>
    <property type="match status" value="1"/>
</dbReference>
<dbReference type="InterPro" id="IPR015419">
    <property type="entry name" value="CTAG/Pcc1"/>
</dbReference>
<proteinExistence type="inferred from homology"/>
<accession>A0A7C5U7H1</accession>
<evidence type="ECO:0000313" key="2">
    <source>
        <dbReference type="EMBL" id="HHR40269.1"/>
    </source>
</evidence>
<name>A0A7C5U7H1_CALS0</name>
<protein>
    <recommendedName>
        <fullName evidence="3">Transcription factor Pcc1</fullName>
    </recommendedName>
</protein>
<evidence type="ECO:0000256" key="1">
    <source>
        <dbReference type="ARBA" id="ARBA00007073"/>
    </source>
</evidence>
<evidence type="ECO:0008006" key="3">
    <source>
        <dbReference type="Google" id="ProtNLM"/>
    </source>
</evidence>
<gene>
    <name evidence="2" type="ORF">ENM42_00400</name>
</gene>
<comment type="caution">
    <text evidence="2">The sequence shown here is derived from an EMBL/GenBank/DDBJ whole genome shotgun (WGS) entry which is preliminary data.</text>
</comment>
<dbReference type="Gene3D" id="3.30.310.50">
    <property type="entry name" value="Alpha-D-phosphohexomutase, C-terminal domain"/>
    <property type="match status" value="1"/>
</dbReference>
<organism evidence="2">
    <name type="scientific">Caldiarchaeum subterraneum</name>
    <dbReference type="NCBI Taxonomy" id="311458"/>
    <lineage>
        <taxon>Archaea</taxon>
        <taxon>Nitrososphaerota</taxon>
        <taxon>Candidatus Caldarchaeales</taxon>
        <taxon>Candidatus Caldarchaeaceae</taxon>
        <taxon>Candidatus Caldarchaeum</taxon>
    </lineage>
</organism>
<dbReference type="NCBIfam" id="NF011470">
    <property type="entry name" value="PRK14887.1"/>
    <property type="match status" value="1"/>
</dbReference>
<dbReference type="AlphaFoldDB" id="A0A7C5U7H1"/>